<dbReference type="InterPro" id="IPR001387">
    <property type="entry name" value="Cro/C1-type_HTH"/>
</dbReference>
<dbReference type="Gene3D" id="1.10.260.40">
    <property type="entry name" value="lambda repressor-like DNA-binding domains"/>
    <property type="match status" value="1"/>
</dbReference>
<sequence length="257" mass="30463">MHEILLEIRKNSKLSRKKLSDLSGFKEPTIVSYEKGLRKISDKYIQFISLYFNVSEDYIRGYKSENEEYTPLKRTILMYQDIYSYTDKEMGSLMDFMSDGKFYKEFLEIDVADIKKRNISLIIESIESLNIKPSCVGLTLPTIEPIERKMERLGANLSDDAIKEYVKQNKEHFEERKEMLDKRVFIMEEKGINLNNEYYAENIKQRNLAKKNYTPVKEVKELPKKYQDIVDLLPYASDKFLEDIHNKLKTMKEIQSL</sequence>
<dbReference type="Pfam" id="PF01381">
    <property type="entry name" value="HTH_3"/>
    <property type="match status" value="1"/>
</dbReference>
<dbReference type="GO" id="GO:0003677">
    <property type="term" value="F:DNA binding"/>
    <property type="evidence" value="ECO:0007669"/>
    <property type="project" value="InterPro"/>
</dbReference>
<protein>
    <recommendedName>
        <fullName evidence="1">HTH cro/C1-type domain-containing protein</fullName>
    </recommendedName>
</protein>
<accession>A0A6S6S2L2</accession>
<dbReference type="EMBL" id="CACVAU010000008">
    <property type="protein sequence ID" value="CAA6802551.1"/>
    <property type="molecule type" value="Genomic_DNA"/>
</dbReference>
<dbReference type="SMART" id="SM00530">
    <property type="entry name" value="HTH_XRE"/>
    <property type="match status" value="1"/>
</dbReference>
<dbReference type="PROSITE" id="PS50943">
    <property type="entry name" value="HTH_CROC1"/>
    <property type="match status" value="1"/>
</dbReference>
<gene>
    <name evidence="2" type="ORF">HELGO_WM10693</name>
</gene>
<dbReference type="CDD" id="cd00093">
    <property type="entry name" value="HTH_XRE"/>
    <property type="match status" value="1"/>
</dbReference>
<name>A0A6S6S2L2_9BACT</name>
<reference evidence="2" key="1">
    <citation type="submission" date="2020-01" db="EMBL/GenBank/DDBJ databases">
        <authorList>
            <person name="Meier V. D."/>
            <person name="Meier V D."/>
        </authorList>
    </citation>
    <scope>NUCLEOTIDE SEQUENCE</scope>
    <source>
        <strain evidence="2">HLG_WM_MAG_05</strain>
    </source>
</reference>
<feature type="domain" description="HTH cro/C1-type" evidence="1">
    <location>
        <begin position="5"/>
        <end position="59"/>
    </location>
</feature>
<evidence type="ECO:0000259" key="1">
    <source>
        <dbReference type="PROSITE" id="PS50943"/>
    </source>
</evidence>
<organism evidence="2">
    <name type="scientific">uncultured Sulfurovum sp</name>
    <dbReference type="NCBI Taxonomy" id="269237"/>
    <lineage>
        <taxon>Bacteria</taxon>
        <taxon>Pseudomonadati</taxon>
        <taxon>Campylobacterota</taxon>
        <taxon>Epsilonproteobacteria</taxon>
        <taxon>Campylobacterales</taxon>
        <taxon>Sulfurovaceae</taxon>
        <taxon>Sulfurovum</taxon>
        <taxon>environmental samples</taxon>
    </lineage>
</organism>
<dbReference type="AlphaFoldDB" id="A0A6S6S2L2"/>
<evidence type="ECO:0000313" key="2">
    <source>
        <dbReference type="EMBL" id="CAA6802551.1"/>
    </source>
</evidence>
<dbReference type="SUPFAM" id="SSF47413">
    <property type="entry name" value="lambda repressor-like DNA-binding domains"/>
    <property type="match status" value="1"/>
</dbReference>
<proteinExistence type="predicted"/>
<dbReference type="InterPro" id="IPR010982">
    <property type="entry name" value="Lambda_DNA-bd_dom_sf"/>
</dbReference>